<dbReference type="OrthoDB" id="601334at2759"/>
<reference evidence="2" key="2">
    <citation type="submission" date="2015-07" db="EMBL/GenBank/DDBJ databases">
        <authorList>
            <person name="Noorani M."/>
        </authorList>
    </citation>
    <scope>NUCLEOTIDE SEQUENCE</scope>
    <source>
        <strain evidence="2">Yugu1</strain>
    </source>
</reference>
<evidence type="ECO:0000256" key="1">
    <source>
        <dbReference type="SAM" id="MobiDB-lite"/>
    </source>
</evidence>
<sequence length="145" mass="15543">MPSKSLNLLIGSHENQITTTLVKPLAGQRRPARGAAAVLLGARGRGWLDLSDARVPGAQSREPPLFGNQHYCPLVLCSGLGRQRLGGWCSGAQRKEEMEGTGVAMGKGIEEDGNQQRGLPGRQDGEKKMELTCTSTYSLHATQAF</sequence>
<name>A0A368S558_SETIT</name>
<evidence type="ECO:0000313" key="2">
    <source>
        <dbReference type="EMBL" id="RCV37562.1"/>
    </source>
</evidence>
<proteinExistence type="predicted"/>
<reference evidence="2" key="1">
    <citation type="journal article" date="2012" name="Nat. Biotechnol.">
        <title>Reference genome sequence of the model plant Setaria.</title>
        <authorList>
            <person name="Bennetzen J.L."/>
            <person name="Schmutz J."/>
            <person name="Wang H."/>
            <person name="Percifield R."/>
            <person name="Hawkins J."/>
            <person name="Pontaroli A.C."/>
            <person name="Estep M."/>
            <person name="Feng L."/>
            <person name="Vaughn J.N."/>
            <person name="Grimwood J."/>
            <person name="Jenkins J."/>
            <person name="Barry K."/>
            <person name="Lindquist E."/>
            <person name="Hellsten U."/>
            <person name="Deshpande S."/>
            <person name="Wang X."/>
            <person name="Wu X."/>
            <person name="Mitros T."/>
            <person name="Triplett J."/>
            <person name="Yang X."/>
            <person name="Ye C.Y."/>
            <person name="Mauro-Herrera M."/>
            <person name="Wang L."/>
            <person name="Li P."/>
            <person name="Sharma M."/>
            <person name="Sharma R."/>
            <person name="Ronald P.C."/>
            <person name="Panaud O."/>
            <person name="Kellogg E.A."/>
            <person name="Brutnell T.P."/>
            <person name="Doust A.N."/>
            <person name="Tuskan G.A."/>
            <person name="Rokhsar D."/>
            <person name="Devos K.M."/>
        </authorList>
    </citation>
    <scope>NUCLEOTIDE SEQUENCE [LARGE SCALE GENOMIC DNA]</scope>
    <source>
        <strain evidence="2">Yugu1</strain>
    </source>
</reference>
<feature type="region of interest" description="Disordered" evidence="1">
    <location>
        <begin position="106"/>
        <end position="127"/>
    </location>
</feature>
<accession>A0A368S558</accession>
<organism evidence="2">
    <name type="scientific">Setaria italica</name>
    <name type="common">Foxtail millet</name>
    <name type="synonym">Panicum italicum</name>
    <dbReference type="NCBI Taxonomy" id="4555"/>
    <lineage>
        <taxon>Eukaryota</taxon>
        <taxon>Viridiplantae</taxon>
        <taxon>Streptophyta</taxon>
        <taxon>Embryophyta</taxon>
        <taxon>Tracheophyta</taxon>
        <taxon>Spermatophyta</taxon>
        <taxon>Magnoliopsida</taxon>
        <taxon>Liliopsida</taxon>
        <taxon>Poales</taxon>
        <taxon>Poaceae</taxon>
        <taxon>PACMAD clade</taxon>
        <taxon>Panicoideae</taxon>
        <taxon>Panicodae</taxon>
        <taxon>Paniceae</taxon>
        <taxon>Cenchrinae</taxon>
        <taxon>Setaria</taxon>
    </lineage>
</organism>
<gene>
    <name evidence="2" type="ORF">SETIT_8G073900v2</name>
</gene>
<dbReference type="EMBL" id="CM003535">
    <property type="protein sequence ID" value="RCV37562.1"/>
    <property type="molecule type" value="Genomic_DNA"/>
</dbReference>
<protein>
    <submittedName>
        <fullName evidence="2">Uncharacterized protein</fullName>
    </submittedName>
</protein>
<dbReference type="AlphaFoldDB" id="A0A368S558"/>